<comment type="caution">
    <text evidence="1">The sequence shown here is derived from an EMBL/GenBank/DDBJ whole genome shotgun (WGS) entry which is preliminary data.</text>
</comment>
<dbReference type="EMBL" id="QXTG01000002">
    <property type="protein sequence ID" value="RIX27739.1"/>
    <property type="molecule type" value="Genomic_DNA"/>
</dbReference>
<proteinExistence type="predicted"/>
<protein>
    <submittedName>
        <fullName evidence="1">Uncharacterized protein</fullName>
    </submittedName>
</protein>
<reference evidence="2" key="1">
    <citation type="submission" date="2018-09" db="EMBL/GenBank/DDBJ databases">
        <authorList>
            <person name="Kim I."/>
        </authorList>
    </citation>
    <scope>NUCLEOTIDE SEQUENCE [LARGE SCALE GENOMIC DNA]</scope>
    <source>
        <strain evidence="2">DD4a</strain>
    </source>
</reference>
<name>A0A3A1TVC0_9MICO</name>
<evidence type="ECO:0000313" key="2">
    <source>
        <dbReference type="Proteomes" id="UP000265742"/>
    </source>
</evidence>
<accession>A0A3A1TVC0</accession>
<dbReference type="AlphaFoldDB" id="A0A3A1TVC0"/>
<dbReference type="RefSeq" id="WP_119482048.1">
    <property type="nucleotide sequence ID" value="NZ_QXTG01000002.1"/>
</dbReference>
<dbReference type="Proteomes" id="UP000265742">
    <property type="component" value="Unassembled WGS sequence"/>
</dbReference>
<keyword evidence="2" id="KW-1185">Reference proteome</keyword>
<evidence type="ECO:0000313" key="1">
    <source>
        <dbReference type="EMBL" id="RIX27739.1"/>
    </source>
</evidence>
<dbReference type="OrthoDB" id="9833025at2"/>
<organism evidence="1 2">
    <name type="scientific">Amnibacterium setariae</name>
    <dbReference type="NCBI Taxonomy" id="2306585"/>
    <lineage>
        <taxon>Bacteria</taxon>
        <taxon>Bacillati</taxon>
        <taxon>Actinomycetota</taxon>
        <taxon>Actinomycetes</taxon>
        <taxon>Micrococcales</taxon>
        <taxon>Microbacteriaceae</taxon>
        <taxon>Amnibacterium</taxon>
    </lineage>
</organism>
<sequence length="156" mass="17096">MPRLLSAAECLDEFFADRRRGATGHRLAAVARSEQVLRTAVERTAELVLTDDEQVLVGIERQFEQVGAVARVMPAHGLLLVIEAHLAHLESRPARNAARRMELDTCAALTRHLARELRHLDVLPATHRIELALAGCGAVVQRPAGPRRLLKALGLA</sequence>
<gene>
    <name evidence="1" type="ORF">D1781_09335</name>
</gene>